<sequence length="1447" mass="161887">MSKKKLDFEDYTVGWICPLLVERIAAMAMFDEEHEPPGPQPSADHNVYYLGNIQSHNVVIAGLHKAGNSSAATAVAQMMITFPNLKFGLLVGIGGGVPVKTDNGRIRLGDVVVSKPTGEHSGAVQYDHGKAETGRFRRTGILAPPPRVLLNAAFALEARRSMMREDPVWENIRRIDTSIRTLRKYKYPGSKQDHLYKPSCIHPDPKLSCSECGCDPAQRIQDSSFDLDEDERESRVVVHMGTIASGELVIKNGGIRDQLAEEYGVLCFEMEAAGALTDFPCIVIRGISDYSDSHKNDVWHGYAAAAAAAYARQLFFHMPIDDVKRYVSSVAEKVLDQIEQRKDSKERWQILNWLDTFDHSLQQNDNLKKRRLGTGLWLLNSNQFQTWLESSQQTLFCPGFPGQGKTIMTSIIIENLQMRFGDGKTIGIAYLYFNFKRTNEKNLLASLLKQLSQNQPSIPDEVKSLYRQFGHQMPPKDKVYEVLQTVLSKLSKVFIILDALDECNPVDRSELLTELFRLQTKCGVNILATSRFIPNVEERFKGSMVLEIQGNPEDIYNYIGGRMSELRLCVRRDPGLQEEIKKGITEAVDGMFLLAQLYLESLQDEMSKGDIQRALKKFRKQTQGSEEKGKLKVLADAYTEAMKRIGQQGNKAQNSAKRTLSWIVCANRPLKTFELRHALAVTADKSDLNEDDCPEIDDVISICVGLVVVDTESNIIRLVHYTAQEYLKAHTFWIDPGPQENVMQNNDIATIHIHRYITETCITYLSFDAFQTGYCSSDSELAARLKLHPLYRYAAQNWGNHARAAISEVEQLVLKFLTRESNLGGCSQALMAPKSFSTLLEEKLKSEDAPRDVTALHLAAYFGLRETITALLKMGNDLDARDTAGRTPLSLAIGAEQESVVKLLLDNGAKNNFKYEVELDAYYREWAYKLEDLLGLYRVNDEVASIPESRDRKRTPLLHAIELGNGPIVRLLLEHGADKNIKDHNGQTPLFLATRRNHEEIVRILLEDGVDLEIKDLRGRTPLLEAVIAQHQPIVELLLKHKADTEFESEGKTPLLRAVIAQHQPIVELLLKHGADTEFKFNGYTAIFWAIYFGNETLVKLLIENNADVEARDKKKGPTPLILATYLGNVGIVRSLLSQGAAIEAEDDTGNTSLWYAADSGHEEMAELLLSHGAEINSTGKMGFSPLMAAAVRGCGAMVKVLLAQDGVNADFEESDYVVTPLLAAATLGHKKVVEILLATGAVNVNHKDSSGMTPLMGAAMEGHEQIVELLLAEDAVNSNRESNTGQTALSLAAQRGHEAVVKLLLAKGYVDLNSRDREGRTPLFWAVKMGHTVPRWKRERKRNRKRKRKKGGKRKRKKKMSEALDIVKLLLGNGSVDPNSKDDYGRTPLCWASKTEYRETVELLLAKENIELDVADNTGRTPLAWARENKHGEIVRLLQERLISSQ</sequence>
<gene>
    <name evidence="6" type="ORF">TWF106_001602</name>
</gene>
<dbReference type="Pfam" id="PF12796">
    <property type="entry name" value="Ank_2"/>
    <property type="match status" value="6"/>
</dbReference>
<dbReference type="Pfam" id="PF22939">
    <property type="entry name" value="WHD_GPIID"/>
    <property type="match status" value="1"/>
</dbReference>
<evidence type="ECO:0000313" key="6">
    <source>
        <dbReference type="EMBL" id="KAF3204240.1"/>
    </source>
</evidence>
<dbReference type="PROSITE" id="PS50088">
    <property type="entry name" value="ANK_REPEAT"/>
    <property type="match status" value="11"/>
</dbReference>
<feature type="repeat" description="ANK" evidence="3">
    <location>
        <begin position="1050"/>
        <end position="1082"/>
    </location>
</feature>
<dbReference type="Proteomes" id="UP000472727">
    <property type="component" value="Unassembled WGS sequence"/>
</dbReference>
<feature type="repeat" description="ANK" evidence="3">
    <location>
        <begin position="1251"/>
        <end position="1283"/>
    </location>
</feature>
<dbReference type="GO" id="GO:0003824">
    <property type="term" value="F:catalytic activity"/>
    <property type="evidence" value="ECO:0007669"/>
    <property type="project" value="InterPro"/>
</dbReference>
<dbReference type="InterPro" id="IPR007111">
    <property type="entry name" value="NACHT_NTPase"/>
</dbReference>
<dbReference type="PROSITE" id="PS50297">
    <property type="entry name" value="ANK_REP_REGION"/>
    <property type="match status" value="11"/>
</dbReference>
<feature type="repeat" description="ANK" evidence="3">
    <location>
        <begin position="952"/>
        <end position="984"/>
    </location>
</feature>
<name>A0A7C8QCC4_ORBOL</name>
<dbReference type="InterPro" id="IPR027417">
    <property type="entry name" value="P-loop_NTPase"/>
</dbReference>
<dbReference type="InterPro" id="IPR054471">
    <property type="entry name" value="GPIID_WHD"/>
</dbReference>
<feature type="repeat" description="ANK" evidence="3">
    <location>
        <begin position="1285"/>
        <end position="1309"/>
    </location>
</feature>
<dbReference type="PANTHER" id="PTHR24198">
    <property type="entry name" value="ANKYRIN REPEAT AND PROTEIN KINASE DOMAIN-CONTAINING PROTEIN"/>
    <property type="match status" value="1"/>
</dbReference>
<feature type="repeat" description="ANK" evidence="3">
    <location>
        <begin position="1018"/>
        <end position="1050"/>
    </location>
</feature>
<dbReference type="Pfam" id="PF24883">
    <property type="entry name" value="NPHP3_N"/>
    <property type="match status" value="1"/>
</dbReference>
<dbReference type="InterPro" id="IPR035994">
    <property type="entry name" value="Nucleoside_phosphorylase_sf"/>
</dbReference>
<dbReference type="PRINTS" id="PR01415">
    <property type="entry name" value="ANKYRIN"/>
</dbReference>
<evidence type="ECO:0000256" key="2">
    <source>
        <dbReference type="ARBA" id="ARBA00023043"/>
    </source>
</evidence>
<feature type="region of interest" description="Disordered" evidence="4">
    <location>
        <begin position="1336"/>
        <end position="1361"/>
    </location>
</feature>
<feature type="repeat" description="ANK" evidence="3">
    <location>
        <begin position="884"/>
        <end position="916"/>
    </location>
</feature>
<feature type="repeat" description="ANK" evidence="3">
    <location>
        <begin position="1149"/>
        <end position="1181"/>
    </location>
</feature>
<feature type="compositionally biased region" description="Basic residues" evidence="4">
    <location>
        <begin position="1336"/>
        <end position="1360"/>
    </location>
</feature>
<evidence type="ECO:0000256" key="4">
    <source>
        <dbReference type="SAM" id="MobiDB-lite"/>
    </source>
</evidence>
<evidence type="ECO:0000313" key="7">
    <source>
        <dbReference type="Proteomes" id="UP000472727"/>
    </source>
</evidence>
<comment type="caution">
    <text evidence="6">The sequence shown here is derived from an EMBL/GenBank/DDBJ whole genome shotgun (WGS) entry which is preliminary data.</text>
</comment>
<dbReference type="Gene3D" id="3.40.50.1580">
    <property type="entry name" value="Nucleoside phosphorylase domain"/>
    <property type="match status" value="1"/>
</dbReference>
<feature type="repeat" description="ANK" evidence="3">
    <location>
        <begin position="1116"/>
        <end position="1148"/>
    </location>
</feature>
<dbReference type="InterPro" id="IPR056884">
    <property type="entry name" value="NPHP3-like_N"/>
</dbReference>
<keyword evidence="2 3" id="KW-0040">ANK repeat</keyword>
<dbReference type="PROSITE" id="PS50837">
    <property type="entry name" value="NACHT"/>
    <property type="match status" value="1"/>
</dbReference>
<dbReference type="SUPFAM" id="SSF48403">
    <property type="entry name" value="Ankyrin repeat"/>
    <property type="match status" value="3"/>
</dbReference>
<dbReference type="SUPFAM" id="SSF52540">
    <property type="entry name" value="P-loop containing nucleoside triphosphate hydrolases"/>
    <property type="match status" value="1"/>
</dbReference>
<reference evidence="6 7" key="1">
    <citation type="submission" date="2019-06" db="EMBL/GenBank/DDBJ databases">
        <authorList>
            <person name="Palmer J.M."/>
        </authorList>
    </citation>
    <scope>NUCLEOTIDE SEQUENCE [LARGE SCALE GENOMIC DNA]</scope>
    <source>
        <strain evidence="6 7">TWF106</strain>
    </source>
</reference>
<feature type="repeat" description="ANK" evidence="3">
    <location>
        <begin position="851"/>
        <end position="883"/>
    </location>
</feature>
<dbReference type="Pfam" id="PF00023">
    <property type="entry name" value="Ank"/>
    <property type="match status" value="2"/>
</dbReference>
<dbReference type="SUPFAM" id="SSF53167">
    <property type="entry name" value="Purine and uridine phosphorylases"/>
    <property type="match status" value="1"/>
</dbReference>
<dbReference type="Gene3D" id="3.40.50.300">
    <property type="entry name" value="P-loop containing nucleotide triphosphate hydrolases"/>
    <property type="match status" value="1"/>
</dbReference>
<evidence type="ECO:0000259" key="5">
    <source>
        <dbReference type="PROSITE" id="PS50837"/>
    </source>
</evidence>
<protein>
    <recommendedName>
        <fullName evidence="5">NACHT domain-containing protein</fullName>
    </recommendedName>
</protein>
<dbReference type="EMBL" id="WIWS01000127">
    <property type="protein sequence ID" value="KAF3204240.1"/>
    <property type="molecule type" value="Genomic_DNA"/>
</dbReference>
<proteinExistence type="predicted"/>
<evidence type="ECO:0000256" key="1">
    <source>
        <dbReference type="ARBA" id="ARBA00022737"/>
    </source>
</evidence>
<dbReference type="Gene3D" id="1.25.40.20">
    <property type="entry name" value="Ankyrin repeat-containing domain"/>
    <property type="match status" value="5"/>
</dbReference>
<dbReference type="GO" id="GO:0009116">
    <property type="term" value="P:nucleoside metabolic process"/>
    <property type="evidence" value="ECO:0007669"/>
    <property type="project" value="InterPro"/>
</dbReference>
<dbReference type="SMART" id="SM00248">
    <property type="entry name" value="ANK"/>
    <property type="match status" value="16"/>
</dbReference>
<dbReference type="InterPro" id="IPR002110">
    <property type="entry name" value="Ankyrin_rpt"/>
</dbReference>
<organism evidence="6 7">
    <name type="scientific">Orbilia oligospora</name>
    <name type="common">Nematode-trapping fungus</name>
    <name type="synonym">Arthrobotrys oligospora</name>
    <dbReference type="NCBI Taxonomy" id="2813651"/>
    <lineage>
        <taxon>Eukaryota</taxon>
        <taxon>Fungi</taxon>
        <taxon>Dikarya</taxon>
        <taxon>Ascomycota</taxon>
        <taxon>Pezizomycotina</taxon>
        <taxon>Orbiliomycetes</taxon>
        <taxon>Orbiliales</taxon>
        <taxon>Orbiliaceae</taxon>
        <taxon>Orbilia</taxon>
    </lineage>
</organism>
<accession>A0A7C8QCC4</accession>
<feature type="repeat" description="ANK" evidence="3">
    <location>
        <begin position="985"/>
        <end position="1017"/>
    </location>
</feature>
<dbReference type="PANTHER" id="PTHR24198:SF165">
    <property type="entry name" value="ANKYRIN REPEAT-CONTAINING PROTEIN-RELATED"/>
    <property type="match status" value="1"/>
</dbReference>
<feature type="domain" description="NACHT" evidence="5">
    <location>
        <begin position="393"/>
        <end position="531"/>
    </location>
</feature>
<dbReference type="InterPro" id="IPR036770">
    <property type="entry name" value="Ankyrin_rpt-contain_sf"/>
</dbReference>
<feature type="repeat" description="ANK" evidence="3">
    <location>
        <begin position="1082"/>
        <end position="1114"/>
    </location>
</feature>
<evidence type="ECO:0000256" key="3">
    <source>
        <dbReference type="PROSITE-ProRule" id="PRU00023"/>
    </source>
</evidence>
<keyword evidence="1" id="KW-0677">Repeat</keyword>